<dbReference type="PANTHER" id="PTHR30183">
    <property type="entry name" value="MOLYBDENUM TRANSPORT SYSTEM PERMEASE PROTEIN MODB"/>
    <property type="match status" value="1"/>
</dbReference>
<dbReference type="Pfam" id="PF00528">
    <property type="entry name" value="BPD_transp_1"/>
    <property type="match status" value="1"/>
</dbReference>
<dbReference type="InterPro" id="IPR035906">
    <property type="entry name" value="MetI-like_sf"/>
</dbReference>
<protein>
    <submittedName>
        <fullName evidence="9">ABC transporter permease subunit</fullName>
    </submittedName>
</protein>
<evidence type="ECO:0000256" key="5">
    <source>
        <dbReference type="ARBA" id="ARBA00022989"/>
    </source>
</evidence>
<dbReference type="SUPFAM" id="SSF161098">
    <property type="entry name" value="MetI-like"/>
    <property type="match status" value="1"/>
</dbReference>
<keyword evidence="5 7" id="KW-1133">Transmembrane helix</keyword>
<feature type="transmembrane region" description="Helical" evidence="7">
    <location>
        <begin position="7"/>
        <end position="26"/>
    </location>
</feature>
<evidence type="ECO:0000256" key="4">
    <source>
        <dbReference type="ARBA" id="ARBA00022692"/>
    </source>
</evidence>
<evidence type="ECO:0000256" key="3">
    <source>
        <dbReference type="ARBA" id="ARBA00022475"/>
    </source>
</evidence>
<dbReference type="Gene3D" id="1.10.3720.10">
    <property type="entry name" value="MetI-like"/>
    <property type="match status" value="1"/>
</dbReference>
<comment type="subcellular location">
    <subcellularLocation>
        <location evidence="1 7">Cell membrane</location>
        <topology evidence="1 7">Multi-pass membrane protein</topology>
    </subcellularLocation>
</comment>
<feature type="transmembrane region" description="Helical" evidence="7">
    <location>
        <begin position="85"/>
        <end position="105"/>
    </location>
</feature>
<dbReference type="RefSeq" id="WP_207118561.1">
    <property type="nucleotide sequence ID" value="NZ_JAFLEQ010000008.1"/>
</dbReference>
<evidence type="ECO:0000313" key="10">
    <source>
        <dbReference type="Proteomes" id="UP000664332"/>
    </source>
</evidence>
<keyword evidence="2 7" id="KW-0813">Transport</keyword>
<evidence type="ECO:0000256" key="1">
    <source>
        <dbReference type="ARBA" id="ARBA00004651"/>
    </source>
</evidence>
<dbReference type="EMBL" id="JAFLEQ010000008">
    <property type="protein sequence ID" value="MBN9643839.1"/>
    <property type="molecule type" value="Genomic_DNA"/>
</dbReference>
<proteinExistence type="inferred from homology"/>
<keyword evidence="3" id="KW-1003">Cell membrane</keyword>
<dbReference type="CDD" id="cd06261">
    <property type="entry name" value="TM_PBP2"/>
    <property type="match status" value="1"/>
</dbReference>
<dbReference type="PROSITE" id="PS50928">
    <property type="entry name" value="ABC_TM1"/>
    <property type="match status" value="1"/>
</dbReference>
<keyword evidence="10" id="KW-1185">Reference proteome</keyword>
<gene>
    <name evidence="9" type="ORF">JZY06_04270</name>
</gene>
<dbReference type="PANTHER" id="PTHR30183:SF3">
    <property type="entry name" value="MOLYBDENUM TRANSPORT SYSTEM PERMEASE PROTEIN MODB"/>
    <property type="match status" value="1"/>
</dbReference>
<comment type="caution">
    <text evidence="9">The sequence shown here is derived from an EMBL/GenBank/DDBJ whole genome shotgun (WGS) entry which is preliminary data.</text>
</comment>
<dbReference type="GO" id="GO:0055085">
    <property type="term" value="P:transmembrane transport"/>
    <property type="evidence" value="ECO:0007669"/>
    <property type="project" value="InterPro"/>
</dbReference>
<dbReference type="Proteomes" id="UP000664332">
    <property type="component" value="Unassembled WGS sequence"/>
</dbReference>
<reference evidence="9" key="1">
    <citation type="submission" date="2021-03" db="EMBL/GenBank/DDBJ databases">
        <authorList>
            <person name="Sun Q."/>
        </authorList>
    </citation>
    <scope>NUCLEOTIDE SEQUENCE</scope>
    <source>
        <strain evidence="9">CCM 8862</strain>
    </source>
</reference>
<feature type="transmembrane region" description="Helical" evidence="7">
    <location>
        <begin position="234"/>
        <end position="255"/>
    </location>
</feature>
<evidence type="ECO:0000256" key="7">
    <source>
        <dbReference type="RuleBase" id="RU363032"/>
    </source>
</evidence>
<evidence type="ECO:0000259" key="8">
    <source>
        <dbReference type="PROSITE" id="PS50928"/>
    </source>
</evidence>
<dbReference type="AlphaFoldDB" id="A0A939DYZ5"/>
<sequence>MRIPWPVTAAAGVCLLFVVLPLVSLFTRVNWAEFSSVVSSSAALSALLLSFATALSATLLCVLLGVPLAMVIAAAGPKLAAGLRCVVMVPLLMPPLVGGLALLAFLGRHGLAGRALGFVGITVPFTTPAVVIAQTFVALPFLVILVEQAIRSIDPRLAGVARTLGAGDATVWSRVTLPLVAPAITAGATLSFSRALAEFGATAMFAGNVESTTRTMPLAIYTAFSGGMLDVEQAYALSVILVAAAVGVLVALRGWRVGGV</sequence>
<organism evidence="9 10">
    <name type="scientific">Corynebacterium mendelii</name>
    <dbReference type="NCBI Taxonomy" id="2765362"/>
    <lineage>
        <taxon>Bacteria</taxon>
        <taxon>Bacillati</taxon>
        <taxon>Actinomycetota</taxon>
        <taxon>Actinomycetes</taxon>
        <taxon>Mycobacteriales</taxon>
        <taxon>Corynebacteriaceae</taxon>
        <taxon>Corynebacterium</taxon>
    </lineage>
</organism>
<evidence type="ECO:0000256" key="2">
    <source>
        <dbReference type="ARBA" id="ARBA00022448"/>
    </source>
</evidence>
<feature type="domain" description="ABC transmembrane type-1" evidence="8">
    <location>
        <begin position="47"/>
        <end position="252"/>
    </location>
</feature>
<feature type="transmembrane region" description="Helical" evidence="7">
    <location>
        <begin position="46"/>
        <end position="73"/>
    </location>
</feature>
<keyword evidence="6 7" id="KW-0472">Membrane</keyword>
<name>A0A939DYZ5_9CORY</name>
<feature type="transmembrane region" description="Helical" evidence="7">
    <location>
        <begin position="125"/>
        <end position="146"/>
    </location>
</feature>
<keyword evidence="4 7" id="KW-0812">Transmembrane</keyword>
<dbReference type="GO" id="GO:0005886">
    <property type="term" value="C:plasma membrane"/>
    <property type="evidence" value="ECO:0007669"/>
    <property type="project" value="UniProtKB-SubCell"/>
</dbReference>
<comment type="similarity">
    <text evidence="7">Belongs to the binding-protein-dependent transport system permease family.</text>
</comment>
<accession>A0A939DYZ5</accession>
<evidence type="ECO:0000256" key="6">
    <source>
        <dbReference type="ARBA" id="ARBA00023136"/>
    </source>
</evidence>
<evidence type="ECO:0000313" key="9">
    <source>
        <dbReference type="EMBL" id="MBN9643839.1"/>
    </source>
</evidence>
<dbReference type="InterPro" id="IPR000515">
    <property type="entry name" value="MetI-like"/>
</dbReference>